<protein>
    <submittedName>
        <fullName evidence="1">Uncharacterized protein</fullName>
    </submittedName>
</protein>
<dbReference type="EMBL" id="JANPWB010000010">
    <property type="protein sequence ID" value="KAJ1144560.1"/>
    <property type="molecule type" value="Genomic_DNA"/>
</dbReference>
<accession>A0AAV7R1R3</accession>
<keyword evidence="2" id="KW-1185">Reference proteome</keyword>
<comment type="caution">
    <text evidence="1">The sequence shown here is derived from an EMBL/GenBank/DDBJ whole genome shotgun (WGS) entry which is preliminary data.</text>
</comment>
<organism evidence="1 2">
    <name type="scientific">Pleurodeles waltl</name>
    <name type="common">Iberian ribbed newt</name>
    <dbReference type="NCBI Taxonomy" id="8319"/>
    <lineage>
        <taxon>Eukaryota</taxon>
        <taxon>Metazoa</taxon>
        <taxon>Chordata</taxon>
        <taxon>Craniata</taxon>
        <taxon>Vertebrata</taxon>
        <taxon>Euteleostomi</taxon>
        <taxon>Amphibia</taxon>
        <taxon>Batrachia</taxon>
        <taxon>Caudata</taxon>
        <taxon>Salamandroidea</taxon>
        <taxon>Salamandridae</taxon>
        <taxon>Pleurodelinae</taxon>
        <taxon>Pleurodeles</taxon>
    </lineage>
</organism>
<evidence type="ECO:0000313" key="1">
    <source>
        <dbReference type="EMBL" id="KAJ1144560.1"/>
    </source>
</evidence>
<proteinExistence type="predicted"/>
<gene>
    <name evidence="1" type="ORF">NDU88_010858</name>
</gene>
<evidence type="ECO:0000313" key="2">
    <source>
        <dbReference type="Proteomes" id="UP001066276"/>
    </source>
</evidence>
<reference evidence="1" key="1">
    <citation type="journal article" date="2022" name="bioRxiv">
        <title>Sequencing and chromosome-scale assembly of the giantPleurodeles waltlgenome.</title>
        <authorList>
            <person name="Brown T."/>
            <person name="Elewa A."/>
            <person name="Iarovenko S."/>
            <person name="Subramanian E."/>
            <person name="Araus A.J."/>
            <person name="Petzold A."/>
            <person name="Susuki M."/>
            <person name="Suzuki K.-i.T."/>
            <person name="Hayashi T."/>
            <person name="Toyoda A."/>
            <person name="Oliveira C."/>
            <person name="Osipova E."/>
            <person name="Leigh N.D."/>
            <person name="Simon A."/>
            <person name="Yun M.H."/>
        </authorList>
    </citation>
    <scope>NUCLEOTIDE SEQUENCE</scope>
    <source>
        <strain evidence="1">20211129_DDA</strain>
        <tissue evidence="1">Liver</tissue>
    </source>
</reference>
<dbReference type="AlphaFoldDB" id="A0AAV7R1R3"/>
<name>A0AAV7R1R3_PLEWA</name>
<dbReference type="Proteomes" id="UP001066276">
    <property type="component" value="Chromosome 6"/>
</dbReference>
<sequence length="96" mass="11276">MEDQCSLIPKPRYSYQRQDHFEAQENVKQTQEPVRFILLDFCHPPHRQQRVEHEEKPGNDCIYKDYEQHDARAVPLSQASLLLCEFYLPGARGCGT</sequence>